<accession>A0A1H2LGL7</accession>
<evidence type="ECO:0000313" key="2">
    <source>
        <dbReference type="Proteomes" id="UP000214355"/>
    </source>
</evidence>
<organism evidence="1 2">
    <name type="scientific">Arcanobacterium phocae</name>
    <dbReference type="NCBI Taxonomy" id="131112"/>
    <lineage>
        <taxon>Bacteria</taxon>
        <taxon>Bacillati</taxon>
        <taxon>Actinomycetota</taxon>
        <taxon>Actinomycetes</taxon>
        <taxon>Actinomycetales</taxon>
        <taxon>Actinomycetaceae</taxon>
        <taxon>Arcanobacterium</taxon>
    </lineage>
</organism>
<dbReference type="Proteomes" id="UP000214355">
    <property type="component" value="Chromosome I"/>
</dbReference>
<name>A0A1H2LGL7_9ACTO</name>
<dbReference type="RefSeq" id="WP_091280391.1">
    <property type="nucleotide sequence ID" value="NZ_LT629804.1"/>
</dbReference>
<proteinExistence type="predicted"/>
<gene>
    <name evidence="1" type="ORF">SAMN04489737_0921</name>
</gene>
<dbReference type="STRING" id="131112.SAMN04489737_0921"/>
<evidence type="ECO:0000313" key="1">
    <source>
        <dbReference type="EMBL" id="SDU79556.1"/>
    </source>
</evidence>
<sequence>MLHNAYISCRTCNEKINIRIQVEENAISFIVNCPECSTEIYLEFNPSKNKDLIVKNASNLGDAPDLPLWCVELSAGLPVRKMYLRDSIIPPHGFDPFINTVMKLGKDEFLTVSNQITRLKESAQNGLFDDFIRINKLLRNGNKKYFLNETQKLLQNISNYTPIRKVDNLLDGVMVLHQNFISSGITILLENNALREYIKISERINSSLDKKQLLNYYSKYESTLNELENRSYSLVRDFIEALSQLSPVVLLMKTNKYREIDQDKYGISTAFYRDLKQLYVSSYEWLLDALDLVIALNNIVKRKDYSKCLKSKDFDSDLQTINSKYRKIDIFISDDEPFSKPLNNINNRVRNAIQHCSDEIDYVDQIISFYDKHKGKTRVEKISLMDFAKLCVENFAWIIYIMELIYDVRKVELVFAKGFRPSV</sequence>
<dbReference type="AlphaFoldDB" id="A0A1H2LGL7"/>
<dbReference type="EMBL" id="LT629804">
    <property type="protein sequence ID" value="SDU79556.1"/>
    <property type="molecule type" value="Genomic_DNA"/>
</dbReference>
<dbReference type="GeneID" id="65344659"/>
<reference evidence="2" key="1">
    <citation type="submission" date="2016-10" db="EMBL/GenBank/DDBJ databases">
        <authorList>
            <person name="Varghese N."/>
            <person name="Submissions S."/>
        </authorList>
    </citation>
    <scope>NUCLEOTIDE SEQUENCE [LARGE SCALE GENOMIC DNA]</scope>
    <source>
        <strain evidence="2">DSM 10002</strain>
    </source>
</reference>
<keyword evidence="2" id="KW-1185">Reference proteome</keyword>
<protein>
    <submittedName>
        <fullName evidence="1">Uncharacterized protein</fullName>
    </submittedName>
</protein>